<dbReference type="GeneID" id="2843934"/>
<keyword evidence="1" id="KW-0472">Membrane</keyword>
<dbReference type="HOGENOM" id="CLU_548169_0_0_2"/>
<dbReference type="STRING" id="263820.PTO1298"/>
<keyword evidence="1" id="KW-0812">Transmembrane</keyword>
<dbReference type="InParanoid" id="Q6KZG9"/>
<dbReference type="OrthoDB" id="57534at2157"/>
<protein>
    <submittedName>
        <fullName evidence="2">Hypothetical membrane spanning protein</fullName>
    </submittedName>
</protein>
<feature type="transmembrane region" description="Helical" evidence="1">
    <location>
        <begin position="67"/>
        <end position="88"/>
    </location>
</feature>
<dbReference type="AlphaFoldDB" id="Q6KZG9"/>
<dbReference type="KEGG" id="pto:PTO1298"/>
<evidence type="ECO:0000313" key="2">
    <source>
        <dbReference type="EMBL" id="AAT43883.1"/>
    </source>
</evidence>
<feature type="transmembrane region" description="Helical" evidence="1">
    <location>
        <begin position="387"/>
        <end position="407"/>
    </location>
</feature>
<gene>
    <name evidence="2" type="ordered locus">PTO1298</name>
</gene>
<feature type="transmembrane region" description="Helical" evidence="1">
    <location>
        <begin position="293"/>
        <end position="315"/>
    </location>
</feature>
<evidence type="ECO:0000313" key="3">
    <source>
        <dbReference type="Proteomes" id="UP000000438"/>
    </source>
</evidence>
<feature type="transmembrane region" description="Helical" evidence="1">
    <location>
        <begin position="321"/>
        <end position="347"/>
    </location>
</feature>
<feature type="transmembrane region" description="Helical" evidence="1">
    <location>
        <begin position="452"/>
        <end position="477"/>
    </location>
</feature>
<feature type="transmembrane region" description="Helical" evidence="1">
    <location>
        <begin position="419"/>
        <end position="440"/>
    </location>
</feature>
<dbReference type="PaxDb" id="263820-PTO1298"/>
<feature type="transmembrane region" description="Helical" evidence="1">
    <location>
        <begin position="38"/>
        <end position="55"/>
    </location>
</feature>
<sequence length="497" mass="57082">MKRDVIDSIIISVFTLYLFIYSMYSGIIYIFSNSLYPAEYQSFFVFIPYIMLPLLSIWKNNKMIERVYVYFMFLGFVSFIILLTTYIYEPMLEILDIVIIAFYTDVLDQYFQNNRNLFYRGVTFVAIFFIMFSIARFFVYVPATDPSRIVIDSIYADYARSQVPFFFYYGIIIRIAYINITTSIQAIILYIVLSVLLAENYFLIFGIVKGNSTASMINPTLTGGISALSCQCEGLTATLPTVAAVVASVISEALLTESIVLLIMSNIILNIFLNKRSRIKLVSSVKNIRDSNIFPVLALFFVLVFPVAETIGIIFKLEKTSMLFFFGMNLLTFISGIFLIYGIYRIGINIKISNIVNKGIYIFIASFIMFIWFIPGMALYAYTDYGIFILMNIISLISGIITYIVYINIEELKRAYVEFISMMFSMTGLVIFYISTISKITIYPEFGIAQQLYFAAMLWAVSLPFMWLSTIDTMYMYSIPRDAIKNKNKSNKTVVSD</sequence>
<reference evidence="2 3" key="1">
    <citation type="journal article" date="2004" name="Proc. Natl. Acad. Sci. U.S.A.">
        <title>Genome sequence of Picrophilus torridus and its implications for life around pH 0.</title>
        <authorList>
            <person name="Futterer O."/>
            <person name="Angelov A."/>
            <person name="Liesegang H."/>
            <person name="Gottschalk G."/>
            <person name="Schleper C."/>
            <person name="Schepers B."/>
            <person name="Dock C."/>
            <person name="Antranikian G."/>
            <person name="Liebl W."/>
        </authorList>
    </citation>
    <scope>NUCLEOTIDE SEQUENCE [LARGE SCALE GENOMIC DNA]</scope>
    <source>
        <strain evidence="3">ATCC 700027 / DSM 9790 / JCM 10055 / NBRC 100828</strain>
    </source>
</reference>
<feature type="transmembrane region" description="Helical" evidence="1">
    <location>
        <begin position="9"/>
        <end position="32"/>
    </location>
</feature>
<feature type="transmembrane region" description="Helical" evidence="1">
    <location>
        <begin position="118"/>
        <end position="141"/>
    </location>
</feature>
<feature type="transmembrane region" description="Helical" evidence="1">
    <location>
        <begin position="359"/>
        <end position="381"/>
    </location>
</feature>
<dbReference type="eggNOG" id="arCOG06974">
    <property type="taxonomic scope" value="Archaea"/>
</dbReference>
<dbReference type="RefSeq" id="WP_011178099.1">
    <property type="nucleotide sequence ID" value="NC_005877.1"/>
</dbReference>
<proteinExistence type="predicted"/>
<feature type="transmembrane region" description="Helical" evidence="1">
    <location>
        <begin position="253"/>
        <end position="273"/>
    </location>
</feature>
<accession>Q6KZG9</accession>
<name>Q6KZG9_PICTO</name>
<dbReference type="EMBL" id="AE017261">
    <property type="protein sequence ID" value="AAT43883.1"/>
    <property type="molecule type" value="Genomic_DNA"/>
</dbReference>
<feature type="transmembrane region" description="Helical" evidence="1">
    <location>
        <begin position="187"/>
        <end position="208"/>
    </location>
</feature>
<organism evidence="2 3">
    <name type="scientific">Picrophilus torridus (strain ATCC 700027 / DSM 9790 / JCM 10055 / NBRC 100828 / KAW 2/3)</name>
    <dbReference type="NCBI Taxonomy" id="1122961"/>
    <lineage>
        <taxon>Archaea</taxon>
        <taxon>Methanobacteriati</taxon>
        <taxon>Thermoplasmatota</taxon>
        <taxon>Thermoplasmata</taxon>
        <taxon>Thermoplasmatales</taxon>
        <taxon>Picrophilaceae</taxon>
        <taxon>Picrophilus</taxon>
    </lineage>
</organism>
<evidence type="ECO:0000256" key="1">
    <source>
        <dbReference type="SAM" id="Phobius"/>
    </source>
</evidence>
<dbReference type="Proteomes" id="UP000000438">
    <property type="component" value="Chromosome"/>
</dbReference>
<keyword evidence="1" id="KW-1133">Transmembrane helix</keyword>